<name>A0A6J5L439_9CAUD</name>
<sequence>MIALTALMCVLLGYQVTMPAVDNAKFTFTVHEGHIVRMNTQNGTFEVCDDKLKCTPVTADNDSKKL</sequence>
<reference evidence="1" key="1">
    <citation type="submission" date="2020-04" db="EMBL/GenBank/DDBJ databases">
        <authorList>
            <person name="Chiriac C."/>
            <person name="Salcher M."/>
            <person name="Ghai R."/>
            <person name="Kavagutti S V."/>
        </authorList>
    </citation>
    <scope>NUCLEOTIDE SEQUENCE</scope>
</reference>
<proteinExistence type="predicted"/>
<accession>A0A6J5L439</accession>
<protein>
    <submittedName>
        <fullName evidence="1">Uncharacterized protein</fullName>
    </submittedName>
</protein>
<dbReference type="EMBL" id="LR796233">
    <property type="protein sequence ID" value="CAB4128595.1"/>
    <property type="molecule type" value="Genomic_DNA"/>
</dbReference>
<organism evidence="1">
    <name type="scientific">uncultured Caudovirales phage</name>
    <dbReference type="NCBI Taxonomy" id="2100421"/>
    <lineage>
        <taxon>Viruses</taxon>
        <taxon>Duplodnaviria</taxon>
        <taxon>Heunggongvirae</taxon>
        <taxon>Uroviricota</taxon>
        <taxon>Caudoviricetes</taxon>
        <taxon>Peduoviridae</taxon>
        <taxon>Maltschvirus</taxon>
        <taxon>Maltschvirus maltsch</taxon>
    </lineage>
</organism>
<gene>
    <name evidence="1" type="ORF">UFOVP112_43</name>
</gene>
<evidence type="ECO:0000313" key="1">
    <source>
        <dbReference type="EMBL" id="CAB4128595.1"/>
    </source>
</evidence>